<evidence type="ECO:0000313" key="2">
    <source>
        <dbReference type="EMBL" id="MCW1917128.1"/>
    </source>
</evidence>
<dbReference type="Gene3D" id="2.180.10.10">
    <property type="entry name" value="RHS repeat-associated core"/>
    <property type="match status" value="1"/>
</dbReference>
<feature type="non-terminal residue" evidence="2">
    <location>
        <position position="174"/>
    </location>
</feature>
<organism evidence="2 3">
    <name type="scientific">Luteolibacter rhizosphaerae</name>
    <dbReference type="NCBI Taxonomy" id="2989719"/>
    <lineage>
        <taxon>Bacteria</taxon>
        <taxon>Pseudomonadati</taxon>
        <taxon>Verrucomicrobiota</taxon>
        <taxon>Verrucomicrobiia</taxon>
        <taxon>Verrucomicrobiales</taxon>
        <taxon>Verrucomicrobiaceae</taxon>
        <taxon>Luteolibacter</taxon>
    </lineage>
</organism>
<name>A0ABT3GBA3_9BACT</name>
<dbReference type="EMBL" id="JAPDDR010000031">
    <property type="protein sequence ID" value="MCW1917128.1"/>
    <property type="molecule type" value="Genomic_DNA"/>
</dbReference>
<evidence type="ECO:0000256" key="1">
    <source>
        <dbReference type="SAM" id="SignalP"/>
    </source>
</evidence>
<keyword evidence="3" id="KW-1185">Reference proteome</keyword>
<proteinExistence type="predicted"/>
<comment type="caution">
    <text evidence="2">The sequence shown here is derived from an EMBL/GenBank/DDBJ whole genome shotgun (WGS) entry which is preliminary data.</text>
</comment>
<sequence length="174" mass="18138">MTRPAAILLTLLISLSTGISSGAGVSHGTSTGRDRLGRTLSMVERTSSGAVVSSFDYSQAVGTWPSSHDAVGNVLRCEENHSMSGVDDRVVVNTYDHASRLDTETITPAGGAAVATDYGYDRADNRVSKTIGATVTDYQFGDGDNGANSNQLGAYGPSGQPVTHSFTYDANGNR</sequence>
<evidence type="ECO:0008006" key="4">
    <source>
        <dbReference type="Google" id="ProtNLM"/>
    </source>
</evidence>
<keyword evidence="1" id="KW-0732">Signal</keyword>
<protein>
    <recommendedName>
        <fullName evidence="4">YD repeat-containing protein</fullName>
    </recommendedName>
</protein>
<feature type="chain" id="PRO_5046781822" description="YD repeat-containing protein" evidence="1">
    <location>
        <begin position="23"/>
        <end position="174"/>
    </location>
</feature>
<reference evidence="2" key="1">
    <citation type="submission" date="2022-10" db="EMBL/GenBank/DDBJ databases">
        <title>Luteolibacter sp. GHJ8, whole genome shotgun sequencing project.</title>
        <authorList>
            <person name="Zhao G."/>
            <person name="Shen L."/>
        </authorList>
    </citation>
    <scope>NUCLEOTIDE SEQUENCE</scope>
    <source>
        <strain evidence="2">GHJ8</strain>
    </source>
</reference>
<gene>
    <name evidence="2" type="ORF">OJ996_26335</name>
</gene>
<evidence type="ECO:0000313" key="3">
    <source>
        <dbReference type="Proteomes" id="UP001165653"/>
    </source>
</evidence>
<accession>A0ABT3GBA3</accession>
<dbReference type="Proteomes" id="UP001165653">
    <property type="component" value="Unassembled WGS sequence"/>
</dbReference>
<feature type="signal peptide" evidence="1">
    <location>
        <begin position="1"/>
        <end position="22"/>
    </location>
</feature>